<dbReference type="EMBL" id="HACG01000127">
    <property type="protein sequence ID" value="CEK46992.1"/>
    <property type="molecule type" value="Transcribed_RNA"/>
</dbReference>
<feature type="non-terminal residue" evidence="1">
    <location>
        <position position="1"/>
    </location>
</feature>
<dbReference type="SUPFAM" id="SSF75399">
    <property type="entry name" value="Plakin repeat"/>
    <property type="match status" value="1"/>
</dbReference>
<protein>
    <submittedName>
        <fullName evidence="1">Uncharacterized protein</fullName>
    </submittedName>
</protein>
<name>A0A0B6XSM0_9EUPU</name>
<dbReference type="Gene3D" id="3.90.1290.10">
    <property type="entry name" value="Plakin repeat"/>
    <property type="match status" value="1"/>
</dbReference>
<accession>A0A0B6XSM0</accession>
<proteinExistence type="predicted"/>
<evidence type="ECO:0000313" key="1">
    <source>
        <dbReference type="EMBL" id="CEK46992.1"/>
    </source>
</evidence>
<organism evidence="1">
    <name type="scientific">Arion vulgaris</name>
    <dbReference type="NCBI Taxonomy" id="1028688"/>
    <lineage>
        <taxon>Eukaryota</taxon>
        <taxon>Metazoa</taxon>
        <taxon>Spiralia</taxon>
        <taxon>Lophotrochozoa</taxon>
        <taxon>Mollusca</taxon>
        <taxon>Gastropoda</taxon>
        <taxon>Heterobranchia</taxon>
        <taxon>Euthyneura</taxon>
        <taxon>Panpulmonata</taxon>
        <taxon>Eupulmonata</taxon>
        <taxon>Stylommatophora</taxon>
        <taxon>Helicina</taxon>
        <taxon>Arionoidea</taxon>
        <taxon>Arionidae</taxon>
        <taxon>Arion</taxon>
    </lineage>
</organism>
<sequence length="72" mass="8100">NVEDLSNYQNNSQRKLENVILSQMLHRDNSQVIDPDSAQSITLRRAVSLGLIDVKNGDFRNPQTGEIMMLSA</sequence>
<gene>
    <name evidence="1" type="primary">ORF307</name>
</gene>
<dbReference type="AlphaFoldDB" id="A0A0B6XSM0"/>
<feature type="non-terminal residue" evidence="1">
    <location>
        <position position="72"/>
    </location>
</feature>
<reference evidence="1" key="1">
    <citation type="submission" date="2014-12" db="EMBL/GenBank/DDBJ databases">
        <title>Insight into the proteome of Arion vulgaris.</title>
        <authorList>
            <person name="Aradska J."/>
            <person name="Bulat T."/>
            <person name="Smidak R."/>
            <person name="Sarate P."/>
            <person name="Gangsoo J."/>
            <person name="Sialana F."/>
            <person name="Bilban M."/>
            <person name="Lubec G."/>
        </authorList>
    </citation>
    <scope>NUCLEOTIDE SEQUENCE</scope>
    <source>
        <tissue evidence="1">Skin</tissue>
    </source>
</reference>
<dbReference type="InterPro" id="IPR035915">
    <property type="entry name" value="Plakin_repeat_sf"/>
</dbReference>